<dbReference type="InterPro" id="IPR045492">
    <property type="entry name" value="DUF6434"/>
</dbReference>
<gene>
    <name evidence="3" type="ORF">GCM10010302_47380</name>
</gene>
<reference evidence="3 4" key="1">
    <citation type="journal article" date="2019" name="Int. J. Syst. Evol. Microbiol.">
        <title>The Global Catalogue of Microorganisms (GCM) 10K type strain sequencing project: providing services to taxonomists for standard genome sequencing and annotation.</title>
        <authorList>
            <consortium name="The Broad Institute Genomics Platform"/>
            <consortium name="The Broad Institute Genome Sequencing Center for Infectious Disease"/>
            <person name="Wu L."/>
            <person name="Ma J."/>
        </authorList>
    </citation>
    <scope>NUCLEOTIDE SEQUENCE [LARGE SCALE GENOMIC DNA]</scope>
    <source>
        <strain evidence="3 4">JCM 4505</strain>
    </source>
</reference>
<dbReference type="Pfam" id="PF18953">
    <property type="entry name" value="SAP_new25"/>
    <property type="match status" value="1"/>
</dbReference>
<organism evidence="3 4">
    <name type="scientific">Streptomyces polychromogenes</name>
    <dbReference type="NCBI Taxonomy" id="67342"/>
    <lineage>
        <taxon>Bacteria</taxon>
        <taxon>Bacillati</taxon>
        <taxon>Actinomycetota</taxon>
        <taxon>Actinomycetes</taxon>
        <taxon>Kitasatosporales</taxon>
        <taxon>Streptomycetaceae</taxon>
        <taxon>Streptomyces</taxon>
    </lineage>
</organism>
<comment type="caution">
    <text evidence="3">The sequence shown here is derived from an EMBL/GenBank/DDBJ whole genome shotgun (WGS) entry which is preliminary data.</text>
</comment>
<sequence length="187" mass="20881">MRSNHGEVVPEERPPLSPALTGAELARWYWTLAELTELARRLDVPRGGGKPALTERLRAALDGEPLPAAPARRPATGRQLSAPVDASTVIPEGQRCSQVLREFFRREIGAGFHFDGHMRAYVAENAGRTLGEAVAHWHDTRQAAAEPQEIGGQFEFNRFLRTWHADHPTGTRDQALTAWRTHRSQPR</sequence>
<dbReference type="Proteomes" id="UP001501867">
    <property type="component" value="Unassembled WGS sequence"/>
</dbReference>
<accession>A0ABN0VIB1</accession>
<evidence type="ECO:0000259" key="2">
    <source>
        <dbReference type="Pfam" id="PF20026"/>
    </source>
</evidence>
<evidence type="ECO:0000256" key="1">
    <source>
        <dbReference type="SAM" id="MobiDB-lite"/>
    </source>
</evidence>
<evidence type="ECO:0000313" key="3">
    <source>
        <dbReference type="EMBL" id="GAA0303389.1"/>
    </source>
</evidence>
<dbReference type="EMBL" id="BAAABV010000023">
    <property type="protein sequence ID" value="GAA0303389.1"/>
    <property type="molecule type" value="Genomic_DNA"/>
</dbReference>
<evidence type="ECO:0000313" key="4">
    <source>
        <dbReference type="Proteomes" id="UP001501867"/>
    </source>
</evidence>
<protein>
    <submittedName>
        <fullName evidence="3">DUF6434 domain-containing protein</fullName>
    </submittedName>
</protein>
<name>A0ABN0VIB1_9ACTN</name>
<feature type="region of interest" description="Disordered" evidence="1">
    <location>
        <begin position="167"/>
        <end position="187"/>
    </location>
</feature>
<feature type="region of interest" description="Disordered" evidence="1">
    <location>
        <begin position="61"/>
        <end position="83"/>
    </location>
</feature>
<dbReference type="Pfam" id="PF20026">
    <property type="entry name" value="DUF6434"/>
    <property type="match status" value="1"/>
</dbReference>
<dbReference type="RefSeq" id="WP_344163108.1">
    <property type="nucleotide sequence ID" value="NZ_BAAABV010000023.1"/>
</dbReference>
<proteinExistence type="predicted"/>
<feature type="domain" description="DUF6434" evidence="2">
    <location>
        <begin position="81"/>
        <end position="139"/>
    </location>
</feature>
<feature type="compositionally biased region" description="Low complexity" evidence="1">
    <location>
        <begin position="65"/>
        <end position="74"/>
    </location>
</feature>
<keyword evidence="4" id="KW-1185">Reference proteome</keyword>